<dbReference type="AlphaFoldDB" id="A0A8X7BT05"/>
<gene>
    <name evidence="1" type="ORF">TNIN_212911</name>
</gene>
<comment type="caution">
    <text evidence="1">The sequence shown here is derived from an EMBL/GenBank/DDBJ whole genome shotgun (WGS) entry which is preliminary data.</text>
</comment>
<evidence type="ECO:0000313" key="2">
    <source>
        <dbReference type="Proteomes" id="UP000886998"/>
    </source>
</evidence>
<protein>
    <submittedName>
        <fullName evidence="1">Uncharacterized protein</fullName>
    </submittedName>
</protein>
<accession>A0A8X7BT05</accession>
<keyword evidence="2" id="KW-1185">Reference proteome</keyword>
<reference evidence="1" key="1">
    <citation type="submission" date="2020-08" db="EMBL/GenBank/DDBJ databases">
        <title>Multicomponent nature underlies the extraordinary mechanical properties of spider dragline silk.</title>
        <authorList>
            <person name="Kono N."/>
            <person name="Nakamura H."/>
            <person name="Mori M."/>
            <person name="Yoshida Y."/>
            <person name="Ohtoshi R."/>
            <person name="Malay A.D."/>
            <person name="Moran D.A.P."/>
            <person name="Tomita M."/>
            <person name="Numata K."/>
            <person name="Arakawa K."/>
        </authorList>
    </citation>
    <scope>NUCLEOTIDE SEQUENCE</scope>
</reference>
<dbReference type="EMBL" id="BMAV01002554">
    <property type="protein sequence ID" value="GFY41522.1"/>
    <property type="molecule type" value="Genomic_DNA"/>
</dbReference>
<dbReference type="Proteomes" id="UP000886998">
    <property type="component" value="Unassembled WGS sequence"/>
</dbReference>
<name>A0A8X7BT05_9ARAC</name>
<organism evidence="1 2">
    <name type="scientific">Trichonephila inaurata madagascariensis</name>
    <dbReference type="NCBI Taxonomy" id="2747483"/>
    <lineage>
        <taxon>Eukaryota</taxon>
        <taxon>Metazoa</taxon>
        <taxon>Ecdysozoa</taxon>
        <taxon>Arthropoda</taxon>
        <taxon>Chelicerata</taxon>
        <taxon>Arachnida</taxon>
        <taxon>Araneae</taxon>
        <taxon>Araneomorphae</taxon>
        <taxon>Entelegynae</taxon>
        <taxon>Araneoidea</taxon>
        <taxon>Nephilidae</taxon>
        <taxon>Trichonephila</taxon>
        <taxon>Trichonephila inaurata</taxon>
    </lineage>
</organism>
<sequence length="145" mass="16715">MGRGAFTPRWAIVTSAFSNSRPLSLLSPRFACGCYRSTYEPYPPSDALVKGGASIDRSPPYTKGKMKNRVFLTYRFELEFVSGVTDRPMIFIEQWKIFPFHCYSDGGTYYEGIVNFSRHFLQCIMDYSLRINLQHVLTISKWEAI</sequence>
<evidence type="ECO:0000313" key="1">
    <source>
        <dbReference type="EMBL" id="GFY41522.1"/>
    </source>
</evidence>
<proteinExistence type="predicted"/>